<reference evidence="5 6" key="1">
    <citation type="journal article" date="2019" name="Int. J. Syst. Evol. Microbiol.">
        <title>The Global Catalogue of Microorganisms (GCM) 10K type strain sequencing project: providing services to taxonomists for standard genome sequencing and annotation.</title>
        <authorList>
            <consortium name="The Broad Institute Genomics Platform"/>
            <consortium name="The Broad Institute Genome Sequencing Center for Infectious Disease"/>
            <person name="Wu L."/>
            <person name="Ma J."/>
        </authorList>
    </citation>
    <scope>NUCLEOTIDE SEQUENCE [LARGE SCALE GENOMIC DNA]</scope>
    <source>
        <strain evidence="5 6">JCM 14303</strain>
    </source>
</reference>
<feature type="repeat" description="TPR" evidence="3">
    <location>
        <begin position="634"/>
        <end position="667"/>
    </location>
</feature>
<dbReference type="InterPro" id="IPR041664">
    <property type="entry name" value="AAA_16"/>
</dbReference>
<sequence>MRDIGRVGRLSPRFCGRDAELAALRAAYDAARAGDSRLVLVGAEAGGGKSRFAEEFVAQLDETALALAGACVELSEGVLPYAPFTGALRDLLRRRGPDEIAELVDGAPELAWLLPEFGTPPSGGTPEMARARLFEVFLRLFERLAAAQPVVVVIEDAHWADDSTRDLLSFLAANLRWNAVVLIVTFRSEELHRGHPLRLLLARMARSAAVVSIELPRLTQSQVADQLESILGRAASPAVVKAIYERGDGVPLFTETMTNPDGSVRADLPASLRDLLLEVVHGLPAETREVVRAAAVGGVRVGHRLLVGVTGLDDAALTDALRPAAAANVVVTEPDGYAFRHALIREAVSADLMAGELSRWHRAYAEALEADVTPGTAARLAVHWNGAHDDERALRAAWQAAGESRHGLGYAEQLSMLEQVLRLWDSVPDAAAVTGVDHVGALELAADAALWAGRPERGLTLVELAIGKLSDAGGERLAALVLRRAELRQERLLPGQVDDLREAVRLADRPGPVRAQALGQLARVLMRHDLREEALPLGNELCELAETSEDDAIRAEALITQAHLGTREGADTLGFLTEALQLAVRAGSVRLELLAYVGLTHANESRGNHAAAIEAGRAGLLRTSQLGSARYVAELIAQNLAESLVSAGQWEEALEIVQRALDLEPAPYGRMNLLLCRGRIAVARGESAVIESTLAELAGLADPRTEAQHALPRAQLELEQKYADGDRAGALAVASTVAEIGRGGDPRYLWPLLAAASRACAESGSTADLESLAVGTPTPWPVERAHAQVVRAELARPQDPALWDAAAAAWNDLARPYPRAYALMRSATASAGEGDRAAAASSLRQAAALAGTIGAHVLHRQVTTLAQRMRVDLADAPATVVDEPFRLTERELGVLNLVASGRSNREIANELFISPKTASVHVSNILGKLGVGSRGEAAAVAHRLRLFDLD</sequence>
<keyword evidence="1" id="KW-0547">Nucleotide-binding</keyword>
<dbReference type="SUPFAM" id="SSF46894">
    <property type="entry name" value="C-terminal effector domain of the bipartite response regulators"/>
    <property type="match status" value="1"/>
</dbReference>
<dbReference type="PANTHER" id="PTHR16305">
    <property type="entry name" value="TESTICULAR SOLUBLE ADENYLYL CYCLASE"/>
    <property type="match status" value="1"/>
</dbReference>
<comment type="caution">
    <text evidence="5">The sequence shown here is derived from an EMBL/GenBank/DDBJ whole genome shotgun (WGS) entry which is preliminary data.</text>
</comment>
<evidence type="ECO:0000256" key="1">
    <source>
        <dbReference type="ARBA" id="ARBA00022741"/>
    </source>
</evidence>
<evidence type="ECO:0000256" key="3">
    <source>
        <dbReference type="PROSITE-ProRule" id="PRU00339"/>
    </source>
</evidence>
<evidence type="ECO:0000259" key="4">
    <source>
        <dbReference type="PROSITE" id="PS50043"/>
    </source>
</evidence>
<evidence type="ECO:0000313" key="6">
    <source>
        <dbReference type="Proteomes" id="UP001500363"/>
    </source>
</evidence>
<dbReference type="CDD" id="cd06170">
    <property type="entry name" value="LuxR_C_like"/>
    <property type="match status" value="1"/>
</dbReference>
<dbReference type="InterPro" id="IPR011990">
    <property type="entry name" value="TPR-like_helical_dom_sf"/>
</dbReference>
<organism evidence="5 6">
    <name type="scientific">Kribbella lupini</name>
    <dbReference type="NCBI Taxonomy" id="291602"/>
    <lineage>
        <taxon>Bacteria</taxon>
        <taxon>Bacillati</taxon>
        <taxon>Actinomycetota</taxon>
        <taxon>Actinomycetes</taxon>
        <taxon>Propionibacteriales</taxon>
        <taxon>Kribbellaceae</taxon>
        <taxon>Kribbella</taxon>
    </lineage>
</organism>
<keyword evidence="3" id="KW-0802">TPR repeat</keyword>
<dbReference type="Pfam" id="PF13191">
    <property type="entry name" value="AAA_16"/>
    <property type="match status" value="1"/>
</dbReference>
<dbReference type="PANTHER" id="PTHR16305:SF35">
    <property type="entry name" value="TRANSCRIPTIONAL ACTIVATOR DOMAIN"/>
    <property type="match status" value="1"/>
</dbReference>
<dbReference type="SUPFAM" id="SSF48452">
    <property type="entry name" value="TPR-like"/>
    <property type="match status" value="1"/>
</dbReference>
<accession>A0ABN2AMB1</accession>
<name>A0ABN2AMB1_9ACTN</name>
<dbReference type="PROSITE" id="PS50043">
    <property type="entry name" value="HTH_LUXR_2"/>
    <property type="match status" value="1"/>
</dbReference>
<proteinExistence type="predicted"/>
<protein>
    <submittedName>
        <fullName evidence="5">LuxR family transcriptional regulator</fullName>
    </submittedName>
</protein>
<evidence type="ECO:0000313" key="5">
    <source>
        <dbReference type="EMBL" id="GAA1521476.1"/>
    </source>
</evidence>
<dbReference type="Gene3D" id="1.25.40.10">
    <property type="entry name" value="Tetratricopeptide repeat domain"/>
    <property type="match status" value="1"/>
</dbReference>
<keyword evidence="2" id="KW-0067">ATP-binding</keyword>
<dbReference type="InterPro" id="IPR016032">
    <property type="entry name" value="Sig_transdc_resp-reg_C-effctor"/>
</dbReference>
<dbReference type="Proteomes" id="UP001500363">
    <property type="component" value="Unassembled WGS sequence"/>
</dbReference>
<dbReference type="InterPro" id="IPR019734">
    <property type="entry name" value="TPR_rpt"/>
</dbReference>
<dbReference type="InterPro" id="IPR036388">
    <property type="entry name" value="WH-like_DNA-bd_sf"/>
</dbReference>
<dbReference type="Pfam" id="PF00196">
    <property type="entry name" value="GerE"/>
    <property type="match status" value="1"/>
</dbReference>
<feature type="domain" description="HTH luxR-type" evidence="4">
    <location>
        <begin position="880"/>
        <end position="945"/>
    </location>
</feature>
<dbReference type="InterPro" id="IPR000792">
    <property type="entry name" value="Tscrpt_reg_LuxR_C"/>
</dbReference>
<dbReference type="RefSeq" id="WP_344172923.1">
    <property type="nucleotide sequence ID" value="NZ_BAAANC010000001.1"/>
</dbReference>
<dbReference type="SUPFAM" id="SSF52540">
    <property type="entry name" value="P-loop containing nucleoside triphosphate hydrolases"/>
    <property type="match status" value="1"/>
</dbReference>
<dbReference type="EMBL" id="BAAANC010000001">
    <property type="protein sequence ID" value="GAA1521476.1"/>
    <property type="molecule type" value="Genomic_DNA"/>
</dbReference>
<evidence type="ECO:0000256" key="2">
    <source>
        <dbReference type="ARBA" id="ARBA00022840"/>
    </source>
</evidence>
<gene>
    <name evidence="5" type="ORF">GCM10009741_23170</name>
</gene>
<dbReference type="Gene3D" id="1.10.10.10">
    <property type="entry name" value="Winged helix-like DNA-binding domain superfamily/Winged helix DNA-binding domain"/>
    <property type="match status" value="1"/>
</dbReference>
<dbReference type="PROSITE" id="PS50005">
    <property type="entry name" value="TPR"/>
    <property type="match status" value="1"/>
</dbReference>
<dbReference type="PRINTS" id="PR00038">
    <property type="entry name" value="HTHLUXR"/>
</dbReference>
<keyword evidence="6" id="KW-1185">Reference proteome</keyword>
<dbReference type="InterPro" id="IPR027417">
    <property type="entry name" value="P-loop_NTPase"/>
</dbReference>
<dbReference type="SMART" id="SM00421">
    <property type="entry name" value="HTH_LUXR"/>
    <property type="match status" value="1"/>
</dbReference>